<dbReference type="GO" id="GO:0045735">
    <property type="term" value="F:nutrient reservoir activity"/>
    <property type="evidence" value="ECO:0007669"/>
    <property type="project" value="UniProtKB-KW"/>
</dbReference>
<reference evidence="8" key="1">
    <citation type="submission" date="2025-08" db="UniProtKB">
        <authorList>
            <consortium name="RefSeq"/>
        </authorList>
    </citation>
    <scope>IDENTIFICATION</scope>
    <source>
        <tissue evidence="8">Whole organism</tissue>
    </source>
</reference>
<dbReference type="InterPro" id="IPR036697">
    <property type="entry name" value="Hemocyanin_N_sf"/>
</dbReference>
<evidence type="ECO:0000256" key="1">
    <source>
        <dbReference type="ARBA" id="ARBA00022761"/>
    </source>
</evidence>
<evidence type="ECO:0000259" key="5">
    <source>
        <dbReference type="Pfam" id="PF03722"/>
    </source>
</evidence>
<evidence type="ECO:0000256" key="2">
    <source>
        <dbReference type="SAM" id="MobiDB-lite"/>
    </source>
</evidence>
<dbReference type="GeneID" id="113208947"/>
<feature type="chain" id="PRO_5038732212" evidence="3">
    <location>
        <begin position="20"/>
        <end position="884"/>
    </location>
</feature>
<dbReference type="AlphaFoldDB" id="A0A6J1SMP2"/>
<dbReference type="SUPFAM" id="SSF81296">
    <property type="entry name" value="E set domains"/>
    <property type="match status" value="2"/>
</dbReference>
<evidence type="ECO:0000313" key="7">
    <source>
        <dbReference type="Proteomes" id="UP000504606"/>
    </source>
</evidence>
<dbReference type="InterPro" id="IPR037020">
    <property type="entry name" value="Hemocyanin_C_sf"/>
</dbReference>
<keyword evidence="1" id="KW-0758">Storage protein</keyword>
<dbReference type="Proteomes" id="UP000504606">
    <property type="component" value="Unplaced"/>
</dbReference>
<evidence type="ECO:0000259" key="4">
    <source>
        <dbReference type="Pfam" id="PF00372"/>
    </source>
</evidence>
<organism evidence="7 8">
    <name type="scientific">Frankliniella occidentalis</name>
    <name type="common">Western flower thrips</name>
    <name type="synonym">Euthrips occidentalis</name>
    <dbReference type="NCBI Taxonomy" id="133901"/>
    <lineage>
        <taxon>Eukaryota</taxon>
        <taxon>Metazoa</taxon>
        <taxon>Ecdysozoa</taxon>
        <taxon>Arthropoda</taxon>
        <taxon>Hexapoda</taxon>
        <taxon>Insecta</taxon>
        <taxon>Pterygota</taxon>
        <taxon>Neoptera</taxon>
        <taxon>Paraneoptera</taxon>
        <taxon>Thysanoptera</taxon>
        <taxon>Terebrantia</taxon>
        <taxon>Thripoidea</taxon>
        <taxon>Thripidae</taxon>
        <taxon>Frankliniella</taxon>
    </lineage>
</organism>
<evidence type="ECO:0000313" key="8">
    <source>
        <dbReference type="RefSeq" id="XP_026282023.2"/>
    </source>
</evidence>
<dbReference type="InterPro" id="IPR000896">
    <property type="entry name" value="Hemocyanin/hexamerin_mid_dom"/>
</dbReference>
<accession>A0A6J1SMP2</accession>
<dbReference type="InterPro" id="IPR014756">
    <property type="entry name" value="Ig_E-set"/>
</dbReference>
<feature type="compositionally biased region" description="Low complexity" evidence="2">
    <location>
        <begin position="57"/>
        <end position="176"/>
    </location>
</feature>
<keyword evidence="3" id="KW-0732">Signal</keyword>
<proteinExistence type="predicted"/>
<dbReference type="RefSeq" id="XP_026282023.2">
    <property type="nucleotide sequence ID" value="XM_026426238.2"/>
</dbReference>
<dbReference type="GO" id="GO:0005615">
    <property type="term" value="C:extracellular space"/>
    <property type="evidence" value="ECO:0007669"/>
    <property type="project" value="UniProtKB-ARBA"/>
</dbReference>
<feature type="domain" description="Hemocyanin N-terminal" evidence="5">
    <location>
        <begin position="195"/>
        <end position="316"/>
    </location>
</feature>
<dbReference type="Pfam" id="PF03723">
    <property type="entry name" value="Hemocyanin_C"/>
    <property type="match status" value="2"/>
</dbReference>
<feature type="region of interest" description="Disordered" evidence="2">
    <location>
        <begin position="57"/>
        <end position="189"/>
    </location>
</feature>
<dbReference type="InterPro" id="IPR005204">
    <property type="entry name" value="Hemocyanin_N"/>
</dbReference>
<dbReference type="InterPro" id="IPR013788">
    <property type="entry name" value="Hemocyanin/hexamerin"/>
</dbReference>
<dbReference type="PROSITE" id="PS00210">
    <property type="entry name" value="HEMOCYANIN_2"/>
    <property type="match status" value="1"/>
</dbReference>
<dbReference type="PRINTS" id="PR00187">
    <property type="entry name" value="HAEMOCYANIN"/>
</dbReference>
<gene>
    <name evidence="8" type="primary">LOC113208947</name>
</gene>
<sequence length="884" mass="103884">MRLTLFLGLVAVLVAACAAAQSTWYHGSSWQQQQQQQQQQQGGRYQRYGQQPWWSVSSQSQRGGKQYPGQQYSGQQYPGQQQQYPGQQQQYPGGQQQQYPGQQYPGQKYAGQKYPGQQQQQYGQQYPGQKQQYPGQQYPGQQQQYPGQQYPGNQQQYPGQQQQQQYSGQQQQGQQQHHVHNGNNQGQPKVADKEFLSRQKAILQLLVHITQPNIYPEVAEQGRKYDVFNSADRYRNAKAYEYFIARYNRGILPRGEIFNVYNDDYLDQAIALFDLFYFAKDFDTFFSTAAWARDVYNEGQFAYAFYVAVIHREDTYGIVLPPLYEIYPYFYFYGNDLQQFSQAKQIGQNQFSLYTNFSGYNYGYYYGNYYGNQEQILSYFTEDIGLNAYNAYSHLYNPFWFSAEKYGYNFQGRGEYYYYFYQQILNFYNLNRIGNYLPELEYFDWDKPIPYGYYPNIEYHSGKPFPPRPDQYPLQNIRSYTISDIQSIEYRIKEAIDSGYIYSKDGSRVPIFNYLKGISLLGNIIEANGDSVNSRYYGSYQSMLRSLFALIVDPGYNHGVVPGVLANYETALRDPAFYYFYKYITRFFRQYAYSQPSYKYDDLAFPGVSVKNIEVDQLNTYFDYFNVDVSNAFYVKNVEEANSLNYVARSLRLNHEPFSYKIYVNSDKNASALVRVFFGPTYDAYYSSLYGFYAGGNEDYYQGFPQNKDSKYYYQYVNFDRLKEYFVEWDRFPVNLTPGENVITRHSKQFTSTVGDYPSFEQIYKQVEAAIQGQGSFYIYDYDQQCGFPDRLVLPLGSKDGTPFAMYAVISPYSQQEQQQSAESPIYSCSGLYNYNDYRPLGYPFDREIVDFNQFYTPNMYFKDVSVYLKTPQQVNQQNHVIDY</sequence>
<dbReference type="Pfam" id="PF03722">
    <property type="entry name" value="Hemocyanin_N"/>
    <property type="match status" value="1"/>
</dbReference>
<dbReference type="PANTHER" id="PTHR11511:SF5">
    <property type="entry name" value="FAT-BODY PROTEIN 1-RELATED"/>
    <property type="match status" value="1"/>
</dbReference>
<feature type="signal peptide" evidence="3">
    <location>
        <begin position="1"/>
        <end position="19"/>
    </location>
</feature>
<dbReference type="InterPro" id="IPR008922">
    <property type="entry name" value="Di-copper_centre_dom_sf"/>
</dbReference>
<feature type="domain" description="Hemocyanin C-terminal" evidence="6">
    <location>
        <begin position="714"/>
        <end position="868"/>
    </location>
</feature>
<name>A0A6J1SMP2_FRAOC</name>
<dbReference type="PROSITE" id="PS00209">
    <property type="entry name" value="HEMOCYANIN_1"/>
    <property type="match status" value="1"/>
</dbReference>
<evidence type="ECO:0000259" key="6">
    <source>
        <dbReference type="Pfam" id="PF03723"/>
    </source>
</evidence>
<evidence type="ECO:0000256" key="3">
    <source>
        <dbReference type="SAM" id="SignalP"/>
    </source>
</evidence>
<dbReference type="InterPro" id="IPR005203">
    <property type="entry name" value="Hemocyanin_C"/>
</dbReference>
<dbReference type="Gene3D" id="1.10.1280.10">
    <property type="entry name" value="Di-copper center containing domain from catechol oxidase"/>
    <property type="match status" value="1"/>
</dbReference>
<dbReference type="Pfam" id="PF00372">
    <property type="entry name" value="Hemocyanin_M"/>
    <property type="match status" value="1"/>
</dbReference>
<dbReference type="Gene3D" id="1.20.1370.10">
    <property type="entry name" value="Hemocyanin, N-terminal domain"/>
    <property type="match status" value="1"/>
</dbReference>
<dbReference type="OrthoDB" id="6371642at2759"/>
<dbReference type="SUPFAM" id="SSF48056">
    <property type="entry name" value="Di-copper centre-containing domain"/>
    <property type="match status" value="1"/>
</dbReference>
<dbReference type="PROSITE" id="PS51257">
    <property type="entry name" value="PROKAR_LIPOPROTEIN"/>
    <property type="match status" value="1"/>
</dbReference>
<keyword evidence="7" id="KW-1185">Reference proteome</keyword>
<dbReference type="KEGG" id="foc:113208947"/>
<dbReference type="PANTHER" id="PTHR11511">
    <property type="entry name" value="LARVAL STORAGE PROTEIN/PHENOLOXIDASE"/>
    <property type="match status" value="1"/>
</dbReference>
<feature type="domain" description="Hemocyanin middle" evidence="4">
    <location>
        <begin position="322"/>
        <end position="588"/>
    </location>
</feature>
<feature type="domain" description="Hemocyanin C-terminal" evidence="6">
    <location>
        <begin position="598"/>
        <end position="686"/>
    </location>
</feature>
<dbReference type="SUPFAM" id="SSF48050">
    <property type="entry name" value="Hemocyanin, N-terminal domain"/>
    <property type="match status" value="1"/>
</dbReference>
<protein>
    <submittedName>
        <fullName evidence="8">Allergen Cr-PI-like</fullName>
    </submittedName>
</protein>
<dbReference type="Gene3D" id="2.60.40.1520">
    <property type="entry name" value="Hemocyanin, C-terminal domain"/>
    <property type="match status" value="2"/>
</dbReference>